<dbReference type="InterPro" id="IPR000068">
    <property type="entry name" value="GPCR_3_Ca_sens_rcpt-rel"/>
</dbReference>
<dbReference type="InParanoid" id="G3VH11"/>
<dbReference type="PRINTS" id="PR01535">
    <property type="entry name" value="VOMERONASL2R"/>
</dbReference>
<evidence type="ECO:0000313" key="15">
    <source>
        <dbReference type="Proteomes" id="UP000007648"/>
    </source>
</evidence>
<dbReference type="InterPro" id="IPR017978">
    <property type="entry name" value="GPCR_3_C"/>
</dbReference>
<dbReference type="InterPro" id="IPR028082">
    <property type="entry name" value="Peripla_BP_I"/>
</dbReference>
<accession>G3VH11</accession>
<sequence length="793" mass="90426">MTFPPLLTSYLFKNYQQHITPLFTVNEINGDPNLLPNISLGIHLYNTYSNEERILESSLELLSGLEQFIPNYNCREQEKIVAVIGGATSALSLQMGTLLDLYHFPQISYGPFDPALTDKVQFPSLYQMAPRESSLHRGIVRLLVYFQWNWIGLVVFDDMRGEEFLRKVSEEMSKNRVCVSFTEKIPISGRRNKESSEAFRFRILLSEVKVIVIHTDTDSLIILATPDTPFIPTKKVWIVTSNSDIAVRPFYHYGYTFHANLFFSHLMREFPLFDTFLRGLKPPQTSHNSELSAMPFKCSGQSEIPDQELYSPNASLKDLPRNPHQITMSSLSYNIYNAIYAVTWAFHEMLMRKSEKRSMRDEESKKINQKKKKLHSFLKNTQFKNKIGDQIFVDENRRSETQYAIMNYVHFPKQSDLLKYVGDFIPEAPLSQEFTICADAITWDQWGSKVPSAICSDRCHAGFRKYLLEGKATCCFNCFPCPEGEISSQMDAEQCKKCPEDEYPNEQRDRCLPKTVTFLDMKETWGKALTFVAVSFSLLTVLVLWVFVKFKDTPVVKANNCNLSYMLLISLSFCFLCSLLFIGRPTTASCLLRQTVFAVVFTVVISSILAKTIIVVLAFRVTGPGSRMRMFLHSRMPYYVVLICSGIQVLFCAIWLGTYPPFPETDTLSESRHIILTCNEGSAFAFYCVLGYMGFLALGSFTIAFLARNLPDAFNEAKFITFSMLVFCSIWISFLPTYQSTKGKAMVIVEIFSILASSAGLLGCIFIPKCYGILLTSVKNTPKQIKKSSFFKM</sequence>
<name>G3VH11_SARHA</name>
<dbReference type="InterPro" id="IPR017979">
    <property type="entry name" value="GPCR_3_CS"/>
</dbReference>
<evidence type="ECO:0000256" key="10">
    <source>
        <dbReference type="ARBA" id="ARBA00023180"/>
    </source>
</evidence>
<dbReference type="STRING" id="9305.ENSSHAP00000002465"/>
<dbReference type="FunFam" id="2.10.50.30:FF:000002">
    <property type="entry name" value="Vomeronasal 2 receptor, h1"/>
    <property type="match status" value="1"/>
</dbReference>
<feature type="transmembrane region" description="Helical" evidence="12">
    <location>
        <begin position="595"/>
        <end position="619"/>
    </location>
</feature>
<keyword evidence="4 12" id="KW-0812">Transmembrane</keyword>
<dbReference type="CDD" id="cd15283">
    <property type="entry name" value="7tmC_V2R_pheromone"/>
    <property type="match status" value="1"/>
</dbReference>
<dbReference type="PROSITE" id="PS00981">
    <property type="entry name" value="G_PROTEIN_RECEP_F3_3"/>
    <property type="match status" value="1"/>
</dbReference>
<keyword evidence="15" id="KW-1185">Reference proteome</keyword>
<evidence type="ECO:0000256" key="8">
    <source>
        <dbReference type="ARBA" id="ARBA00023136"/>
    </source>
</evidence>
<reference evidence="14 15" key="1">
    <citation type="journal article" date="2011" name="Proc. Natl. Acad. Sci. U.S.A.">
        <title>Genetic diversity and population structure of the endangered marsupial Sarcophilus harrisii (Tasmanian devil).</title>
        <authorList>
            <person name="Miller W."/>
            <person name="Hayes V.M."/>
            <person name="Ratan A."/>
            <person name="Petersen D.C."/>
            <person name="Wittekindt N.E."/>
            <person name="Miller J."/>
            <person name="Walenz B."/>
            <person name="Knight J."/>
            <person name="Qi J."/>
            <person name="Zhao F."/>
            <person name="Wang Q."/>
            <person name="Bedoya-Reina O.C."/>
            <person name="Katiyar N."/>
            <person name="Tomsho L.P."/>
            <person name="Kasson L.M."/>
            <person name="Hardie R.A."/>
            <person name="Woodbridge P."/>
            <person name="Tindall E.A."/>
            <person name="Bertelsen M.F."/>
            <person name="Dixon D."/>
            <person name="Pyecroft S."/>
            <person name="Helgen K.M."/>
            <person name="Lesk A.M."/>
            <person name="Pringle T.H."/>
            <person name="Patterson N."/>
            <person name="Zhang Y."/>
            <person name="Kreiss A."/>
            <person name="Woods G.M."/>
            <person name="Jones M.E."/>
            <person name="Schuster S.C."/>
        </authorList>
    </citation>
    <scope>NUCLEOTIDE SEQUENCE [LARGE SCALE GENOMIC DNA]</scope>
</reference>
<evidence type="ECO:0000256" key="5">
    <source>
        <dbReference type="ARBA" id="ARBA00022729"/>
    </source>
</evidence>
<evidence type="ECO:0000256" key="7">
    <source>
        <dbReference type="ARBA" id="ARBA00023040"/>
    </source>
</evidence>
<evidence type="ECO:0000256" key="12">
    <source>
        <dbReference type="SAM" id="Phobius"/>
    </source>
</evidence>
<dbReference type="InterPro" id="IPR000337">
    <property type="entry name" value="GPCR_3"/>
</dbReference>
<dbReference type="GeneTree" id="ENSGT00940000154249"/>
<evidence type="ECO:0000313" key="14">
    <source>
        <dbReference type="Ensembl" id="ENSSHAP00000002465.2"/>
    </source>
</evidence>
<evidence type="ECO:0000256" key="2">
    <source>
        <dbReference type="ARBA" id="ARBA00007242"/>
    </source>
</evidence>
<dbReference type="PRINTS" id="PR00248">
    <property type="entry name" value="GPCRMGR"/>
</dbReference>
<keyword evidence="3" id="KW-1003">Cell membrane</keyword>
<comment type="similarity">
    <text evidence="2">Belongs to the G-protein coupled receptor 3 family.</text>
</comment>
<proteinExistence type="inferred from homology"/>
<dbReference type="eggNOG" id="KOG1056">
    <property type="taxonomic scope" value="Eukaryota"/>
</dbReference>
<keyword evidence="6 12" id="KW-1133">Transmembrane helix</keyword>
<dbReference type="PANTHER" id="PTHR24061:SF599">
    <property type="entry name" value="G-PROTEIN COUPLED RECEPTORS FAMILY 3 PROFILE DOMAIN-CONTAINING PROTEIN"/>
    <property type="match status" value="1"/>
</dbReference>
<dbReference type="Proteomes" id="UP000007648">
    <property type="component" value="Unassembled WGS sequence"/>
</dbReference>
<feature type="transmembrane region" description="Helical" evidence="12">
    <location>
        <begin position="528"/>
        <end position="548"/>
    </location>
</feature>
<feature type="transmembrane region" description="Helical" evidence="12">
    <location>
        <begin position="639"/>
        <end position="662"/>
    </location>
</feature>
<feature type="transmembrane region" description="Helical" evidence="12">
    <location>
        <begin position="563"/>
        <end position="583"/>
    </location>
</feature>
<dbReference type="HOGENOM" id="CLU_005389_5_0_1"/>
<dbReference type="Pfam" id="PF01094">
    <property type="entry name" value="ANF_receptor"/>
    <property type="match status" value="1"/>
</dbReference>
<evidence type="ECO:0000256" key="11">
    <source>
        <dbReference type="ARBA" id="ARBA00023224"/>
    </source>
</evidence>
<dbReference type="InterPro" id="IPR011500">
    <property type="entry name" value="GPCR_3_9-Cys_dom"/>
</dbReference>
<keyword evidence="7" id="KW-0297">G-protein coupled receptor</keyword>
<dbReference type="GO" id="GO:0004930">
    <property type="term" value="F:G protein-coupled receptor activity"/>
    <property type="evidence" value="ECO:0007669"/>
    <property type="project" value="UniProtKB-KW"/>
</dbReference>
<dbReference type="InterPro" id="IPR004073">
    <property type="entry name" value="GPCR_3_vmron_rcpt_2"/>
</dbReference>
<comment type="subcellular location">
    <subcellularLocation>
        <location evidence="1">Cell membrane</location>
        <topology evidence="1">Multi-pass membrane protein</topology>
    </subcellularLocation>
</comment>
<evidence type="ECO:0000256" key="4">
    <source>
        <dbReference type="ARBA" id="ARBA00022692"/>
    </source>
</evidence>
<dbReference type="InterPro" id="IPR038550">
    <property type="entry name" value="GPCR_3_9-Cys_sf"/>
</dbReference>
<keyword evidence="11" id="KW-0807">Transducer</keyword>
<dbReference type="GO" id="GO:0005886">
    <property type="term" value="C:plasma membrane"/>
    <property type="evidence" value="ECO:0007669"/>
    <property type="project" value="UniProtKB-SubCell"/>
</dbReference>
<reference evidence="14" key="2">
    <citation type="submission" date="2025-08" db="UniProtKB">
        <authorList>
            <consortium name="Ensembl"/>
        </authorList>
    </citation>
    <scope>IDENTIFICATION</scope>
</reference>
<dbReference type="PANTHER" id="PTHR24061">
    <property type="entry name" value="CALCIUM-SENSING RECEPTOR-RELATED"/>
    <property type="match status" value="1"/>
</dbReference>
<feature type="transmembrane region" description="Helical" evidence="12">
    <location>
        <begin position="719"/>
        <end position="738"/>
    </location>
</feature>
<evidence type="ECO:0000256" key="9">
    <source>
        <dbReference type="ARBA" id="ARBA00023170"/>
    </source>
</evidence>
<evidence type="ECO:0000256" key="6">
    <source>
        <dbReference type="ARBA" id="ARBA00022989"/>
    </source>
</evidence>
<dbReference type="Gene3D" id="3.40.50.2300">
    <property type="match status" value="2"/>
</dbReference>
<feature type="domain" description="G-protein coupled receptors family 3 profile" evidence="13">
    <location>
        <begin position="525"/>
        <end position="789"/>
    </location>
</feature>
<feature type="transmembrane region" description="Helical" evidence="12">
    <location>
        <begin position="683"/>
        <end position="707"/>
    </location>
</feature>
<keyword evidence="9" id="KW-0675">Receptor</keyword>
<dbReference type="Ensembl" id="ENSSHAT00000002492.2">
    <property type="protein sequence ID" value="ENSSHAP00000002465.2"/>
    <property type="gene ID" value="ENSSHAG00000002181.2"/>
</dbReference>
<protein>
    <recommendedName>
        <fullName evidence="13">G-protein coupled receptors family 3 profile domain-containing protein</fullName>
    </recommendedName>
</protein>
<feature type="transmembrane region" description="Helical" evidence="12">
    <location>
        <begin position="745"/>
        <end position="768"/>
    </location>
</feature>
<evidence type="ECO:0000256" key="1">
    <source>
        <dbReference type="ARBA" id="ARBA00004651"/>
    </source>
</evidence>
<dbReference type="SUPFAM" id="SSF53822">
    <property type="entry name" value="Periplasmic binding protein-like I"/>
    <property type="match status" value="1"/>
</dbReference>
<evidence type="ECO:0000259" key="13">
    <source>
        <dbReference type="PROSITE" id="PS50259"/>
    </source>
</evidence>
<dbReference type="AlphaFoldDB" id="G3VH11"/>
<keyword evidence="5" id="KW-0732">Signal</keyword>
<dbReference type="Gene3D" id="2.10.50.30">
    <property type="entry name" value="GPCR, family 3, nine cysteines domain"/>
    <property type="match status" value="1"/>
</dbReference>
<evidence type="ECO:0000256" key="3">
    <source>
        <dbReference type="ARBA" id="ARBA00022475"/>
    </source>
</evidence>
<reference evidence="14" key="3">
    <citation type="submission" date="2025-09" db="UniProtKB">
        <authorList>
            <consortium name="Ensembl"/>
        </authorList>
    </citation>
    <scope>IDENTIFICATION</scope>
</reference>
<dbReference type="InterPro" id="IPR001828">
    <property type="entry name" value="ANF_lig-bd_rcpt"/>
</dbReference>
<gene>
    <name evidence="14" type="primary">LOC100931304</name>
</gene>
<keyword evidence="10" id="KW-0325">Glycoprotein</keyword>
<dbReference type="Pfam" id="PF07562">
    <property type="entry name" value="NCD3G"/>
    <property type="match status" value="1"/>
</dbReference>
<dbReference type="PROSITE" id="PS50259">
    <property type="entry name" value="G_PROTEIN_RECEP_F3_4"/>
    <property type="match status" value="1"/>
</dbReference>
<organism evidence="14 15">
    <name type="scientific">Sarcophilus harrisii</name>
    <name type="common">Tasmanian devil</name>
    <name type="synonym">Sarcophilus laniarius</name>
    <dbReference type="NCBI Taxonomy" id="9305"/>
    <lineage>
        <taxon>Eukaryota</taxon>
        <taxon>Metazoa</taxon>
        <taxon>Chordata</taxon>
        <taxon>Craniata</taxon>
        <taxon>Vertebrata</taxon>
        <taxon>Euteleostomi</taxon>
        <taxon>Mammalia</taxon>
        <taxon>Metatheria</taxon>
        <taxon>Dasyuromorphia</taxon>
        <taxon>Dasyuridae</taxon>
        <taxon>Sarcophilus</taxon>
    </lineage>
</organism>
<keyword evidence="8 12" id="KW-0472">Membrane</keyword>
<dbReference type="Pfam" id="PF00003">
    <property type="entry name" value="7tm_3"/>
    <property type="match status" value="1"/>
</dbReference>
<dbReference type="FunFam" id="3.40.50.2300:FF:000024">
    <property type="entry name" value="Vomeronasal 2, receptor 73"/>
    <property type="match status" value="1"/>
</dbReference>